<dbReference type="PANTHER" id="PTHR47992">
    <property type="entry name" value="PROTEIN PHOSPHATASE"/>
    <property type="match status" value="1"/>
</dbReference>
<reference evidence="6" key="1">
    <citation type="submission" date="2021-01" db="EMBL/GenBank/DDBJ databases">
        <authorList>
            <person name="Corre E."/>
            <person name="Pelletier E."/>
            <person name="Niang G."/>
            <person name="Scheremetjew M."/>
            <person name="Finn R."/>
            <person name="Kale V."/>
            <person name="Holt S."/>
            <person name="Cochrane G."/>
            <person name="Meng A."/>
            <person name="Brown T."/>
            <person name="Cohen L."/>
        </authorList>
    </citation>
    <scope>NUCLEOTIDE SEQUENCE</scope>
    <source>
        <strain evidence="6">CCAP979/52</strain>
    </source>
</reference>
<dbReference type="AlphaFoldDB" id="A0A7S0QQ46"/>
<dbReference type="GO" id="GO:0046872">
    <property type="term" value="F:metal ion binding"/>
    <property type="evidence" value="ECO:0007669"/>
    <property type="project" value="UniProtKB-KW"/>
</dbReference>
<name>A0A7S0QQ46_9CRYP</name>
<dbReference type="GO" id="GO:0004722">
    <property type="term" value="F:protein serine/threonine phosphatase activity"/>
    <property type="evidence" value="ECO:0007669"/>
    <property type="project" value="InterPro"/>
</dbReference>
<dbReference type="InterPro" id="IPR015655">
    <property type="entry name" value="PP2C"/>
</dbReference>
<keyword evidence="1" id="KW-0479">Metal-binding</keyword>
<dbReference type="Pfam" id="PF00481">
    <property type="entry name" value="PP2C"/>
    <property type="match status" value="1"/>
</dbReference>
<evidence type="ECO:0000256" key="1">
    <source>
        <dbReference type="ARBA" id="ARBA00022723"/>
    </source>
</evidence>
<protein>
    <recommendedName>
        <fullName evidence="5">PPM-type phosphatase domain-containing protein</fullName>
    </recommendedName>
</protein>
<dbReference type="CDD" id="cd00143">
    <property type="entry name" value="PP2Cc"/>
    <property type="match status" value="1"/>
</dbReference>
<dbReference type="SUPFAM" id="SSF81606">
    <property type="entry name" value="PP2C-like"/>
    <property type="match status" value="1"/>
</dbReference>
<dbReference type="SMART" id="SM00331">
    <property type="entry name" value="PP2C_SIG"/>
    <property type="match status" value="1"/>
</dbReference>
<dbReference type="PROSITE" id="PS01032">
    <property type="entry name" value="PPM_1"/>
    <property type="match status" value="1"/>
</dbReference>
<dbReference type="SMART" id="SM00332">
    <property type="entry name" value="PP2Cc"/>
    <property type="match status" value="1"/>
</dbReference>
<organism evidence="6">
    <name type="scientific">Cryptomonas curvata</name>
    <dbReference type="NCBI Taxonomy" id="233186"/>
    <lineage>
        <taxon>Eukaryota</taxon>
        <taxon>Cryptophyceae</taxon>
        <taxon>Cryptomonadales</taxon>
        <taxon>Cryptomonadaceae</taxon>
        <taxon>Cryptomonas</taxon>
    </lineage>
</organism>
<gene>
    <name evidence="6" type="ORF">CCUR1050_LOCUS20211</name>
</gene>
<keyword evidence="3 4" id="KW-0904">Protein phosphatase</keyword>
<evidence type="ECO:0000256" key="2">
    <source>
        <dbReference type="ARBA" id="ARBA00022801"/>
    </source>
</evidence>
<accession>A0A7S0QQ46</accession>
<dbReference type="PROSITE" id="PS51746">
    <property type="entry name" value="PPM_2"/>
    <property type="match status" value="1"/>
</dbReference>
<dbReference type="InterPro" id="IPR000222">
    <property type="entry name" value="PP2C_BS"/>
</dbReference>
<evidence type="ECO:0000256" key="4">
    <source>
        <dbReference type="RuleBase" id="RU003465"/>
    </source>
</evidence>
<evidence type="ECO:0000313" key="6">
    <source>
        <dbReference type="EMBL" id="CAD8642527.1"/>
    </source>
</evidence>
<dbReference type="InterPro" id="IPR036457">
    <property type="entry name" value="PPM-type-like_dom_sf"/>
</dbReference>
<evidence type="ECO:0000259" key="5">
    <source>
        <dbReference type="PROSITE" id="PS51746"/>
    </source>
</evidence>
<evidence type="ECO:0000256" key="3">
    <source>
        <dbReference type="ARBA" id="ARBA00022912"/>
    </source>
</evidence>
<feature type="domain" description="PPM-type phosphatase" evidence="5">
    <location>
        <begin position="15"/>
        <end position="262"/>
    </location>
</feature>
<dbReference type="InterPro" id="IPR001932">
    <property type="entry name" value="PPM-type_phosphatase-like_dom"/>
</dbReference>
<dbReference type="EMBL" id="HBEZ01036800">
    <property type="protein sequence ID" value="CAD8642527.1"/>
    <property type="molecule type" value="Transcribed_RNA"/>
</dbReference>
<comment type="similarity">
    <text evidence="4">Belongs to the PP2C family.</text>
</comment>
<keyword evidence="2 4" id="KW-0378">Hydrolase</keyword>
<dbReference type="Gene3D" id="3.60.40.10">
    <property type="entry name" value="PPM-type phosphatase domain"/>
    <property type="match status" value="1"/>
</dbReference>
<sequence length="263" mass="28920">MAAAKGQCTRKGPFVVGFSEDENLKWRKSMEDTHVIHVPFMGNPNAGFFAIYDGHGGKDAADIASVELHTYLEEEITSGANESVRESFFKAYQRMDSRLKFDALYMGATAVTCLIKIESTKKTLYAANAGDARAVLCRGGKAVRLTYDHKASDATEQERVQACGGWVSMNRVHGVLAVSRALGDHAMKQSVISEPHYWEDELTGADEFVIIACDGLWDVCTDQEAVDLVQAEPDAQVMSQRLMQSALDNGGKDNISVMVIRWT</sequence>
<proteinExistence type="inferred from homology"/>